<keyword evidence="10" id="KW-1185">Reference proteome</keyword>
<evidence type="ECO:0000313" key="9">
    <source>
        <dbReference type="EMBL" id="SDE74628.1"/>
    </source>
</evidence>
<dbReference type="NCBIfam" id="TIGR00786">
    <property type="entry name" value="dctM"/>
    <property type="match status" value="1"/>
</dbReference>
<evidence type="ECO:0000256" key="5">
    <source>
        <dbReference type="ARBA" id="ARBA00022989"/>
    </source>
</evidence>
<protein>
    <recommendedName>
        <fullName evidence="7">TRAP transporter large permease protein</fullName>
    </recommendedName>
</protein>
<dbReference type="GO" id="GO:0005886">
    <property type="term" value="C:plasma membrane"/>
    <property type="evidence" value="ECO:0007669"/>
    <property type="project" value="UniProtKB-SubCell"/>
</dbReference>
<dbReference type="STRING" id="639004.SAMN04488239_1342"/>
<dbReference type="InterPro" id="IPR004681">
    <property type="entry name" value="TRAP_DctM"/>
</dbReference>
<organism evidence="9 10">
    <name type="scientific">Ruegeria marina</name>
    <dbReference type="NCBI Taxonomy" id="639004"/>
    <lineage>
        <taxon>Bacteria</taxon>
        <taxon>Pseudomonadati</taxon>
        <taxon>Pseudomonadota</taxon>
        <taxon>Alphaproteobacteria</taxon>
        <taxon>Rhodobacterales</taxon>
        <taxon>Roseobacteraceae</taxon>
        <taxon>Ruegeria</taxon>
    </lineage>
</organism>
<accession>A0A1G7FFJ2</accession>
<feature type="transmembrane region" description="Helical" evidence="7">
    <location>
        <begin position="97"/>
        <end position="127"/>
    </location>
</feature>
<dbReference type="Proteomes" id="UP000199628">
    <property type="component" value="Unassembled WGS sequence"/>
</dbReference>
<evidence type="ECO:0000256" key="2">
    <source>
        <dbReference type="ARBA" id="ARBA00022475"/>
    </source>
</evidence>
<feature type="transmembrane region" description="Helical" evidence="7">
    <location>
        <begin position="59"/>
        <end position="77"/>
    </location>
</feature>
<feature type="transmembrane region" description="Helical" evidence="7">
    <location>
        <begin position="309"/>
        <end position="330"/>
    </location>
</feature>
<dbReference type="PIRSF" id="PIRSF006066">
    <property type="entry name" value="HI0050"/>
    <property type="match status" value="1"/>
</dbReference>
<keyword evidence="4 7" id="KW-0812">Transmembrane</keyword>
<feature type="domain" description="TRAP C4-dicarboxylate transport system permease DctM subunit" evidence="8">
    <location>
        <begin position="13"/>
        <end position="417"/>
    </location>
</feature>
<dbReference type="PANTHER" id="PTHR33362">
    <property type="entry name" value="SIALIC ACID TRAP TRANSPORTER PERMEASE PROTEIN SIAT-RELATED"/>
    <property type="match status" value="1"/>
</dbReference>
<feature type="transmembrane region" description="Helical" evidence="7">
    <location>
        <begin position="216"/>
        <end position="235"/>
    </location>
</feature>
<evidence type="ECO:0000256" key="7">
    <source>
        <dbReference type="RuleBase" id="RU369079"/>
    </source>
</evidence>
<comment type="subunit">
    <text evidence="7">The complex comprises the extracytoplasmic solute receptor protein and the two transmembrane proteins.</text>
</comment>
<dbReference type="GO" id="GO:0022857">
    <property type="term" value="F:transmembrane transporter activity"/>
    <property type="evidence" value="ECO:0007669"/>
    <property type="project" value="UniProtKB-UniRule"/>
</dbReference>
<name>A0A1G7FFJ2_9RHOB</name>
<feature type="transmembrane region" description="Helical" evidence="7">
    <location>
        <begin position="268"/>
        <end position="289"/>
    </location>
</feature>
<evidence type="ECO:0000313" key="10">
    <source>
        <dbReference type="Proteomes" id="UP000199628"/>
    </source>
</evidence>
<dbReference type="EMBL" id="FMZV01000034">
    <property type="protein sequence ID" value="SDE74628.1"/>
    <property type="molecule type" value="Genomic_DNA"/>
</dbReference>
<keyword evidence="6 7" id="KW-0472">Membrane</keyword>
<feature type="transmembrane region" description="Helical" evidence="7">
    <location>
        <begin position="337"/>
        <end position="362"/>
    </location>
</feature>
<dbReference type="Pfam" id="PF06808">
    <property type="entry name" value="DctM"/>
    <property type="match status" value="1"/>
</dbReference>
<evidence type="ECO:0000256" key="1">
    <source>
        <dbReference type="ARBA" id="ARBA00004429"/>
    </source>
</evidence>
<gene>
    <name evidence="9" type="ORF">SAMN04488239_1342</name>
</gene>
<keyword evidence="3 7" id="KW-0997">Cell inner membrane</keyword>
<dbReference type="OrthoDB" id="9790209at2"/>
<comment type="similarity">
    <text evidence="7">Belongs to the TRAP transporter large permease family.</text>
</comment>
<reference evidence="10" key="1">
    <citation type="submission" date="2016-10" db="EMBL/GenBank/DDBJ databases">
        <authorList>
            <person name="Varghese N."/>
            <person name="Submissions S."/>
        </authorList>
    </citation>
    <scope>NUCLEOTIDE SEQUENCE [LARGE SCALE GENOMIC DNA]</scope>
    <source>
        <strain evidence="10">CGMCC 1.9108</strain>
    </source>
</reference>
<keyword evidence="2" id="KW-1003">Cell membrane</keyword>
<evidence type="ECO:0000256" key="3">
    <source>
        <dbReference type="ARBA" id="ARBA00022519"/>
    </source>
</evidence>
<sequence length="423" mass="45352">MTGLVAALLLVAFILFLLVIRQPLVVILLAVTAFVHLVWGRGQLDYIVEDMWVSLDKELILAIPMFLLCGGVMTHGSTAKRLIRVAASLVGHLPGGLGVACIVSCGVFAAISGSSVVTMLAIGSVVYPAMKEAGYSNRFALGAVMSGGTLGMIIPPSIPLIIYGIVTETSIIDLFLAGVGPGLLLVTIFSIYAIWSNRSMPVTRMERSEIAAAFREGIWALLMPVILLGGIYSGYFTATESGAVALLYAVIIEAFVHRELKPADFYKVYIEAITLVGALFPLIAVALSLNLVLTENRVPVEMVNLLRDWFTSPLMFIITVNLLLLVVGAVMTTNEAILILAPLLMPAANAFGFDPVLFGIIMILNLEIGYLTPPVGLNLMVAMTAFRQRFGELAMAALPFIGLMILSLALVIWQPWIAMGLVG</sequence>
<feature type="transmembrane region" description="Helical" evidence="7">
    <location>
        <begin position="139"/>
        <end position="165"/>
    </location>
</feature>
<feature type="transmembrane region" description="Helical" evidence="7">
    <location>
        <begin position="6"/>
        <end position="39"/>
    </location>
</feature>
<evidence type="ECO:0000259" key="8">
    <source>
        <dbReference type="Pfam" id="PF06808"/>
    </source>
</evidence>
<keyword evidence="7" id="KW-0813">Transport</keyword>
<evidence type="ECO:0000256" key="4">
    <source>
        <dbReference type="ARBA" id="ARBA00022692"/>
    </source>
</evidence>
<feature type="transmembrane region" description="Helical" evidence="7">
    <location>
        <begin position="393"/>
        <end position="413"/>
    </location>
</feature>
<feature type="transmembrane region" description="Helical" evidence="7">
    <location>
        <begin position="171"/>
        <end position="195"/>
    </location>
</feature>
<feature type="transmembrane region" description="Helical" evidence="7">
    <location>
        <begin position="241"/>
        <end position="256"/>
    </location>
</feature>
<feature type="transmembrane region" description="Helical" evidence="7">
    <location>
        <begin position="368"/>
        <end position="386"/>
    </location>
</feature>
<dbReference type="PANTHER" id="PTHR33362:SF5">
    <property type="entry name" value="C4-DICARBOXYLATE TRAP TRANSPORTER LARGE PERMEASE PROTEIN DCTM"/>
    <property type="match status" value="1"/>
</dbReference>
<dbReference type="InterPro" id="IPR010656">
    <property type="entry name" value="DctM"/>
</dbReference>
<dbReference type="RefSeq" id="WP_093038037.1">
    <property type="nucleotide sequence ID" value="NZ_FMZV01000034.1"/>
</dbReference>
<comment type="function">
    <text evidence="7">Part of the tripartite ATP-independent periplasmic (TRAP) transport system.</text>
</comment>
<evidence type="ECO:0000256" key="6">
    <source>
        <dbReference type="ARBA" id="ARBA00023136"/>
    </source>
</evidence>
<comment type="subcellular location">
    <subcellularLocation>
        <location evidence="1 7">Cell inner membrane</location>
        <topology evidence="1 7">Multi-pass membrane protein</topology>
    </subcellularLocation>
</comment>
<dbReference type="AlphaFoldDB" id="A0A1G7FFJ2"/>
<keyword evidence="5 7" id="KW-1133">Transmembrane helix</keyword>
<proteinExistence type="inferred from homology"/>